<dbReference type="VEuPathDB" id="TrichDB:TVAG_468590"/>
<dbReference type="KEGG" id="tva:4757500"/>
<evidence type="ECO:0000313" key="1">
    <source>
        <dbReference type="EMBL" id="EAX99689.1"/>
    </source>
</evidence>
<reference evidence="1" key="1">
    <citation type="submission" date="2006-10" db="EMBL/GenBank/DDBJ databases">
        <authorList>
            <person name="Amadeo P."/>
            <person name="Zhao Q."/>
            <person name="Wortman J."/>
            <person name="Fraser-Liggett C."/>
            <person name="Carlton J."/>
        </authorList>
    </citation>
    <scope>NUCLEOTIDE SEQUENCE</scope>
    <source>
        <strain evidence="1">G3</strain>
    </source>
</reference>
<protein>
    <submittedName>
        <fullName evidence="1">Uncharacterized protein</fullName>
    </submittedName>
</protein>
<dbReference type="RefSeq" id="XP_001312619.1">
    <property type="nucleotide sequence ID" value="XM_001312618.1"/>
</dbReference>
<gene>
    <name evidence="1" type="ORF">TVAG_468590</name>
</gene>
<dbReference type="InParanoid" id="A2F5W4"/>
<sequence>MERIEGLNSNEKAFYEAIQSKIVEKACKAAPETPLSRVLQDSVDSYSRLHWILELNERFPSFKHDDYESMENTFGPDLTAMPRYRFASLKPSRSSRTSENTTKRLSGANLFVKENTGTLSERMAAWKALPEDQKAKYNERARKL</sequence>
<dbReference type="SMR" id="A2F5W4"/>
<dbReference type="AlphaFoldDB" id="A2F5W4"/>
<dbReference type="EMBL" id="DS113628">
    <property type="protein sequence ID" value="EAX99689.1"/>
    <property type="molecule type" value="Genomic_DNA"/>
</dbReference>
<accession>A2F5W4</accession>
<organism evidence="1 2">
    <name type="scientific">Trichomonas vaginalis (strain ATCC PRA-98 / G3)</name>
    <dbReference type="NCBI Taxonomy" id="412133"/>
    <lineage>
        <taxon>Eukaryota</taxon>
        <taxon>Metamonada</taxon>
        <taxon>Parabasalia</taxon>
        <taxon>Trichomonadida</taxon>
        <taxon>Trichomonadidae</taxon>
        <taxon>Trichomonas</taxon>
    </lineage>
</organism>
<name>A2F5W4_TRIV3</name>
<reference evidence="1" key="2">
    <citation type="journal article" date="2007" name="Science">
        <title>Draft genome sequence of the sexually transmitted pathogen Trichomonas vaginalis.</title>
        <authorList>
            <person name="Carlton J.M."/>
            <person name="Hirt R.P."/>
            <person name="Silva J.C."/>
            <person name="Delcher A.L."/>
            <person name="Schatz M."/>
            <person name="Zhao Q."/>
            <person name="Wortman J.R."/>
            <person name="Bidwell S.L."/>
            <person name="Alsmark U.C.M."/>
            <person name="Besteiro S."/>
            <person name="Sicheritz-Ponten T."/>
            <person name="Noel C.J."/>
            <person name="Dacks J.B."/>
            <person name="Foster P.G."/>
            <person name="Simillion C."/>
            <person name="Van de Peer Y."/>
            <person name="Miranda-Saavedra D."/>
            <person name="Barton G.J."/>
            <person name="Westrop G.D."/>
            <person name="Mueller S."/>
            <person name="Dessi D."/>
            <person name="Fiori P.L."/>
            <person name="Ren Q."/>
            <person name="Paulsen I."/>
            <person name="Zhang H."/>
            <person name="Bastida-Corcuera F.D."/>
            <person name="Simoes-Barbosa A."/>
            <person name="Brown M.T."/>
            <person name="Hayes R.D."/>
            <person name="Mukherjee M."/>
            <person name="Okumura C.Y."/>
            <person name="Schneider R."/>
            <person name="Smith A.J."/>
            <person name="Vanacova S."/>
            <person name="Villalvazo M."/>
            <person name="Haas B.J."/>
            <person name="Pertea M."/>
            <person name="Feldblyum T.V."/>
            <person name="Utterback T.R."/>
            <person name="Shu C.L."/>
            <person name="Osoegawa K."/>
            <person name="de Jong P.J."/>
            <person name="Hrdy I."/>
            <person name="Horvathova L."/>
            <person name="Zubacova Z."/>
            <person name="Dolezal P."/>
            <person name="Malik S.B."/>
            <person name="Logsdon J.M. Jr."/>
            <person name="Henze K."/>
            <person name="Gupta A."/>
            <person name="Wang C.C."/>
            <person name="Dunne R.L."/>
            <person name="Upcroft J.A."/>
            <person name="Upcroft P."/>
            <person name="White O."/>
            <person name="Salzberg S.L."/>
            <person name="Tang P."/>
            <person name="Chiu C.-H."/>
            <person name="Lee Y.-S."/>
            <person name="Embley T.M."/>
            <person name="Coombs G.H."/>
            <person name="Mottram J.C."/>
            <person name="Tachezy J."/>
            <person name="Fraser-Liggett C.M."/>
            <person name="Johnson P.J."/>
        </authorList>
    </citation>
    <scope>NUCLEOTIDE SEQUENCE [LARGE SCALE GENOMIC DNA]</scope>
    <source>
        <strain evidence="1">G3</strain>
    </source>
</reference>
<dbReference type="OrthoDB" id="10582339at2759"/>
<dbReference type="VEuPathDB" id="TrichDB:TVAGG3_1049690"/>
<proteinExistence type="predicted"/>
<dbReference type="Proteomes" id="UP000001542">
    <property type="component" value="Unassembled WGS sequence"/>
</dbReference>
<keyword evidence="2" id="KW-1185">Reference proteome</keyword>
<evidence type="ECO:0000313" key="2">
    <source>
        <dbReference type="Proteomes" id="UP000001542"/>
    </source>
</evidence>